<evidence type="ECO:0000256" key="12">
    <source>
        <dbReference type="SAM" id="MobiDB-lite"/>
    </source>
</evidence>
<evidence type="ECO:0000256" key="8">
    <source>
        <dbReference type="ARBA" id="ARBA00023128"/>
    </source>
</evidence>
<dbReference type="Gene3D" id="1.50.40.10">
    <property type="entry name" value="Mitochondrial carrier domain"/>
    <property type="match status" value="2"/>
</dbReference>
<dbReference type="PANTHER" id="PTHR45829">
    <property type="entry name" value="MITOCHONDRIAL CARRIER PROTEIN RIM2"/>
    <property type="match status" value="1"/>
</dbReference>
<proteinExistence type="inferred from homology"/>
<evidence type="ECO:0000256" key="5">
    <source>
        <dbReference type="ARBA" id="ARBA00022737"/>
    </source>
</evidence>
<evidence type="ECO:0000256" key="1">
    <source>
        <dbReference type="ARBA" id="ARBA00004448"/>
    </source>
</evidence>
<dbReference type="InterPro" id="IPR018108">
    <property type="entry name" value="MCP_transmembrane"/>
</dbReference>
<dbReference type="GO" id="GO:0005743">
    <property type="term" value="C:mitochondrial inner membrane"/>
    <property type="evidence" value="ECO:0007669"/>
    <property type="project" value="UniProtKB-SubCell"/>
</dbReference>
<dbReference type="WBParaSite" id="MBELARI_LOCUS6017">
    <property type="protein sequence ID" value="MBELARI_LOCUS6017"/>
    <property type="gene ID" value="MBELARI_LOCUS6017"/>
</dbReference>
<feature type="repeat" description="Solcar" evidence="10">
    <location>
        <begin position="3"/>
        <end position="170"/>
    </location>
</feature>
<protein>
    <submittedName>
        <fullName evidence="14">Mitochondrial carrier protein</fullName>
    </submittedName>
</protein>
<reference evidence="14" key="1">
    <citation type="submission" date="2024-02" db="UniProtKB">
        <authorList>
            <consortium name="WormBaseParasite"/>
        </authorList>
    </citation>
    <scope>IDENTIFICATION</scope>
</reference>
<keyword evidence="13" id="KW-1185">Reference proteome</keyword>
<keyword evidence="3 11" id="KW-0813">Transport</keyword>
<keyword evidence="8" id="KW-0496">Mitochondrion</keyword>
<organism evidence="13 14">
    <name type="scientific">Mesorhabditis belari</name>
    <dbReference type="NCBI Taxonomy" id="2138241"/>
    <lineage>
        <taxon>Eukaryota</taxon>
        <taxon>Metazoa</taxon>
        <taxon>Ecdysozoa</taxon>
        <taxon>Nematoda</taxon>
        <taxon>Chromadorea</taxon>
        <taxon>Rhabditida</taxon>
        <taxon>Rhabditina</taxon>
        <taxon>Rhabditomorpha</taxon>
        <taxon>Rhabditoidea</taxon>
        <taxon>Rhabditidae</taxon>
        <taxon>Mesorhabditinae</taxon>
        <taxon>Mesorhabditis</taxon>
    </lineage>
</organism>
<dbReference type="PROSITE" id="PS50920">
    <property type="entry name" value="SOLCAR"/>
    <property type="match status" value="3"/>
</dbReference>
<dbReference type="GO" id="GO:0015218">
    <property type="term" value="F:pyrimidine nucleotide transmembrane transporter activity"/>
    <property type="evidence" value="ECO:0007669"/>
    <property type="project" value="InterPro"/>
</dbReference>
<keyword evidence="4 10" id="KW-0812">Transmembrane</keyword>
<evidence type="ECO:0000256" key="7">
    <source>
        <dbReference type="ARBA" id="ARBA00022989"/>
    </source>
</evidence>
<comment type="subcellular location">
    <subcellularLocation>
        <location evidence="1">Mitochondrion inner membrane</location>
        <topology evidence="1">Multi-pass membrane protein</topology>
    </subcellularLocation>
</comment>
<dbReference type="AlphaFoldDB" id="A0AAF3FG43"/>
<accession>A0AAF3FG43</accession>
<dbReference type="PRINTS" id="PR00926">
    <property type="entry name" value="MITOCARRIER"/>
</dbReference>
<keyword evidence="7" id="KW-1133">Transmembrane helix</keyword>
<dbReference type="GO" id="GO:1990519">
    <property type="term" value="P:pyrimidine nucleotide import into mitochondrion"/>
    <property type="evidence" value="ECO:0007669"/>
    <property type="project" value="TreeGrafter"/>
</dbReference>
<evidence type="ECO:0000313" key="14">
    <source>
        <dbReference type="WBParaSite" id="MBELARI_LOCUS6017"/>
    </source>
</evidence>
<evidence type="ECO:0000256" key="11">
    <source>
        <dbReference type="RuleBase" id="RU000488"/>
    </source>
</evidence>
<feature type="repeat" description="Solcar" evidence="10">
    <location>
        <begin position="180"/>
        <end position="262"/>
    </location>
</feature>
<dbReference type="InterPro" id="IPR023395">
    <property type="entry name" value="MCP_dom_sf"/>
</dbReference>
<feature type="compositionally biased region" description="Low complexity" evidence="12">
    <location>
        <begin position="50"/>
        <end position="59"/>
    </location>
</feature>
<dbReference type="Proteomes" id="UP000887575">
    <property type="component" value="Unassembled WGS sequence"/>
</dbReference>
<evidence type="ECO:0000256" key="4">
    <source>
        <dbReference type="ARBA" id="ARBA00022692"/>
    </source>
</evidence>
<name>A0AAF3FG43_9BILA</name>
<evidence type="ECO:0000256" key="3">
    <source>
        <dbReference type="ARBA" id="ARBA00022448"/>
    </source>
</evidence>
<evidence type="ECO:0000256" key="10">
    <source>
        <dbReference type="PROSITE-ProRule" id="PRU00282"/>
    </source>
</evidence>
<evidence type="ECO:0000256" key="6">
    <source>
        <dbReference type="ARBA" id="ARBA00022792"/>
    </source>
</evidence>
<dbReference type="SUPFAM" id="SSF103506">
    <property type="entry name" value="Mitochondrial carrier"/>
    <property type="match status" value="1"/>
</dbReference>
<keyword evidence="9 10" id="KW-0472">Membrane</keyword>
<sequence length="372" mass="41321">MDREAFIHFIGGAVGGTAGTAFTCPLEVIKTRLQSSKALAEFSGGGPSTSGGTSTSNGSQPVAPGKQGSPGSGSAYKHIIGQMLRRPISLAPLHNLHLSRVSCLSDLLLARQLHTQMAGKTREVAIFKYIKHIIKTEGFGALYKGLVPNLIGVAPSKAVYFYTYSTSKRFWNDTDIFLPNSAIVHMLSAGTGGMVAATVVNPIWLVKTRLQLHHGKMGIWAMVKRVHQREGFRGFYRGVTASYAGVSETMIQFVLYEYFRQVLLEWHGTAEETDRRKLDFLKFVFAGGGAKFIACVIAYPHEVVRTRLREEGSSRKGFFGTLYQLYREGWKTMYRGLSVQLMRTVPSTAITMTTYETFIYLLHQLWKDEQPT</sequence>
<keyword evidence="6" id="KW-0999">Mitochondrion inner membrane</keyword>
<dbReference type="InterPro" id="IPR049562">
    <property type="entry name" value="SLC25A33/36-like"/>
</dbReference>
<dbReference type="PANTHER" id="PTHR45829:SF4">
    <property type="entry name" value="MITOCHONDRIAL CARRIER PROTEIN RIM2"/>
    <property type="match status" value="1"/>
</dbReference>
<evidence type="ECO:0000313" key="13">
    <source>
        <dbReference type="Proteomes" id="UP000887575"/>
    </source>
</evidence>
<feature type="repeat" description="Solcar" evidence="10">
    <location>
        <begin position="278"/>
        <end position="361"/>
    </location>
</feature>
<feature type="region of interest" description="Disordered" evidence="12">
    <location>
        <begin position="40"/>
        <end position="73"/>
    </location>
</feature>
<comment type="similarity">
    <text evidence="2 11">Belongs to the mitochondrial carrier (TC 2.A.29) family.</text>
</comment>
<dbReference type="InterPro" id="IPR002067">
    <property type="entry name" value="MCP"/>
</dbReference>
<evidence type="ECO:0000256" key="2">
    <source>
        <dbReference type="ARBA" id="ARBA00006375"/>
    </source>
</evidence>
<keyword evidence="5" id="KW-0677">Repeat</keyword>
<dbReference type="Pfam" id="PF00153">
    <property type="entry name" value="Mito_carr"/>
    <property type="match status" value="4"/>
</dbReference>
<evidence type="ECO:0000256" key="9">
    <source>
        <dbReference type="ARBA" id="ARBA00023136"/>
    </source>
</evidence>